<protein>
    <recommendedName>
        <fullName evidence="3">F-box domain-containing protein</fullName>
    </recommendedName>
</protein>
<evidence type="ECO:0008006" key="3">
    <source>
        <dbReference type="Google" id="ProtNLM"/>
    </source>
</evidence>
<dbReference type="AlphaFoldDB" id="A0A2H3DRK4"/>
<dbReference type="OrthoDB" id="2937533at2759"/>
<name>A0A2H3DRK4_ARMGA</name>
<organism evidence="1 2">
    <name type="scientific">Armillaria gallica</name>
    <name type="common">Bulbous honey fungus</name>
    <name type="synonym">Armillaria bulbosa</name>
    <dbReference type="NCBI Taxonomy" id="47427"/>
    <lineage>
        <taxon>Eukaryota</taxon>
        <taxon>Fungi</taxon>
        <taxon>Dikarya</taxon>
        <taxon>Basidiomycota</taxon>
        <taxon>Agaricomycotina</taxon>
        <taxon>Agaricomycetes</taxon>
        <taxon>Agaricomycetidae</taxon>
        <taxon>Agaricales</taxon>
        <taxon>Marasmiineae</taxon>
        <taxon>Physalacriaceae</taxon>
        <taxon>Armillaria</taxon>
    </lineage>
</organism>
<dbReference type="EMBL" id="KZ293663">
    <property type="protein sequence ID" value="PBK90903.1"/>
    <property type="molecule type" value="Genomic_DNA"/>
</dbReference>
<proteinExistence type="predicted"/>
<dbReference type="Proteomes" id="UP000217790">
    <property type="component" value="Unassembled WGS sequence"/>
</dbReference>
<evidence type="ECO:0000313" key="2">
    <source>
        <dbReference type="Proteomes" id="UP000217790"/>
    </source>
</evidence>
<sequence length="588" mass="65740">MSCPSCNVDQNLDYYSAARKTYSCSLEHSLEPFVLSNAVPSHNDCALIKDSLSSLSAKSAHLDDIIAQQDEAIAKLSLILDNYKDSREEMLSEQARVRDLLERYRRALSSPIRRQPVDIMREIFLLASSNAADIKDFAWIATHTCTEWRDIATQTPMLWSKLLVATNIRTDTQPYSFIAMPEPKWLRSTSKGASNAECVGRALELSQDVPLVISYVAPARRRQKELSDQEAEMLDMLLDHAPRWKVAYIDASNGGALIYDKLQRLRGRVPMLESISINTCLASDGSTYPDIFDVAPRLRTVTIRNSQGQLVFPWRQIRRLILNGVRDMSYFLHVLRSVKNVEHLTIFPKGGRTGLPSVTTNAGSSIILPAVHMLDVLSGIDRLFLPSELIVPALEKLKVVKGDADSRMNTITPGFTSQVGELLRSSGCVLTHATLLPIVDFGPAFEDVISQCPALTYLDIGFTPSRENIDKVFSFINRPNILPALQTLKIAFRNCTLAEHGRCIGERFVQTALSRKHSSLRIFKGSVHITADKKLPYTPFLSATDKASLEELKAEGMSITVRGLIPVYEFFSNMNGKRTGWKQFLEFA</sequence>
<accession>A0A2H3DRK4</accession>
<evidence type="ECO:0000313" key="1">
    <source>
        <dbReference type="EMBL" id="PBK90903.1"/>
    </source>
</evidence>
<reference evidence="2" key="1">
    <citation type="journal article" date="2017" name="Nat. Ecol. Evol.">
        <title>Genome expansion and lineage-specific genetic innovations in the forest pathogenic fungi Armillaria.</title>
        <authorList>
            <person name="Sipos G."/>
            <person name="Prasanna A.N."/>
            <person name="Walter M.C."/>
            <person name="O'Connor E."/>
            <person name="Balint B."/>
            <person name="Krizsan K."/>
            <person name="Kiss B."/>
            <person name="Hess J."/>
            <person name="Varga T."/>
            <person name="Slot J."/>
            <person name="Riley R."/>
            <person name="Boka B."/>
            <person name="Rigling D."/>
            <person name="Barry K."/>
            <person name="Lee J."/>
            <person name="Mihaltcheva S."/>
            <person name="LaButti K."/>
            <person name="Lipzen A."/>
            <person name="Waldron R."/>
            <person name="Moloney N.M."/>
            <person name="Sperisen C."/>
            <person name="Kredics L."/>
            <person name="Vagvoelgyi C."/>
            <person name="Patrignani A."/>
            <person name="Fitzpatrick D."/>
            <person name="Nagy I."/>
            <person name="Doyle S."/>
            <person name="Anderson J.B."/>
            <person name="Grigoriev I.V."/>
            <person name="Gueldener U."/>
            <person name="Muensterkoetter M."/>
            <person name="Nagy L.G."/>
        </authorList>
    </citation>
    <scope>NUCLEOTIDE SEQUENCE [LARGE SCALE GENOMIC DNA]</scope>
    <source>
        <strain evidence="2">Ar21-2</strain>
    </source>
</reference>
<keyword evidence="2" id="KW-1185">Reference proteome</keyword>
<dbReference type="STRING" id="47427.A0A2H3DRK4"/>
<dbReference type="InParanoid" id="A0A2H3DRK4"/>
<dbReference type="SUPFAM" id="SSF52047">
    <property type="entry name" value="RNI-like"/>
    <property type="match status" value="1"/>
</dbReference>
<gene>
    <name evidence="1" type="ORF">ARMGADRAFT_1014193</name>
</gene>